<dbReference type="CDD" id="cd00082">
    <property type="entry name" value="HisKA"/>
    <property type="match status" value="1"/>
</dbReference>
<dbReference type="PANTHER" id="PTHR45453:SF2">
    <property type="entry name" value="HISTIDINE KINASE"/>
    <property type="match status" value="1"/>
</dbReference>
<feature type="domain" description="Histidine kinase" evidence="13">
    <location>
        <begin position="126"/>
        <end position="331"/>
    </location>
</feature>
<evidence type="ECO:0000256" key="6">
    <source>
        <dbReference type="ARBA" id="ARBA00022679"/>
    </source>
</evidence>
<keyword evidence="9 12" id="KW-1133">Transmembrane helix</keyword>
<dbReference type="PRINTS" id="PR00344">
    <property type="entry name" value="BCTRLSENSOR"/>
</dbReference>
<evidence type="ECO:0000313" key="14">
    <source>
        <dbReference type="EMBL" id="MDQ0359685.1"/>
    </source>
</evidence>
<evidence type="ECO:0000313" key="15">
    <source>
        <dbReference type="Proteomes" id="UP001230220"/>
    </source>
</evidence>
<keyword evidence="10" id="KW-0902">Two-component regulatory system</keyword>
<evidence type="ECO:0000256" key="4">
    <source>
        <dbReference type="ARBA" id="ARBA00022475"/>
    </source>
</evidence>
<keyword evidence="8 14" id="KW-0418">Kinase</keyword>
<dbReference type="InterPro" id="IPR003661">
    <property type="entry name" value="HisK_dim/P_dom"/>
</dbReference>
<dbReference type="PANTHER" id="PTHR45453">
    <property type="entry name" value="PHOSPHATE REGULON SENSOR PROTEIN PHOR"/>
    <property type="match status" value="1"/>
</dbReference>
<evidence type="ECO:0000256" key="11">
    <source>
        <dbReference type="ARBA" id="ARBA00023136"/>
    </source>
</evidence>
<sequence length="338" mass="39411">MKLSKYLSSKFYVIALALIVTLIEVTFFVASGNNIDTILFFTILLWVLIGCILFIDYYMKASFYKRLTETFDKLDKKYLVHEMVKEPDFLEGKILYDILQDLDKNIHDSINEYAIREKEYKEYIELWVHEVKTPLAAAKLISENNKSSEMIKIEKELERIDGFVEQALFYARSTSVEKDYVLKEYKLTDIVNPIIRKHKETFIYKKIKVELNNLDTLVYTDEKWMIFIINQLIDNALKYVNENGIIQLSATVEKENTILYIKDNGIGITNKDVKRVFERGFTGDNGRQYSKSTGMGLYLCKRLCEKLYVGLELDSTQNEGTTVKLIFPLSSMIQLKGK</sequence>
<dbReference type="InterPro" id="IPR004358">
    <property type="entry name" value="Sig_transdc_His_kin-like_C"/>
</dbReference>
<dbReference type="SUPFAM" id="SSF55874">
    <property type="entry name" value="ATPase domain of HSP90 chaperone/DNA topoisomerase II/histidine kinase"/>
    <property type="match status" value="1"/>
</dbReference>
<keyword evidence="4" id="KW-1003">Cell membrane</keyword>
<dbReference type="Pfam" id="PF02518">
    <property type="entry name" value="HATPase_c"/>
    <property type="match status" value="1"/>
</dbReference>
<evidence type="ECO:0000256" key="9">
    <source>
        <dbReference type="ARBA" id="ARBA00022989"/>
    </source>
</evidence>
<dbReference type="EC" id="2.7.13.3" evidence="3"/>
<keyword evidence="15" id="KW-1185">Reference proteome</keyword>
<dbReference type="SMART" id="SM00387">
    <property type="entry name" value="HATPase_c"/>
    <property type="match status" value="1"/>
</dbReference>
<evidence type="ECO:0000256" key="5">
    <source>
        <dbReference type="ARBA" id="ARBA00022553"/>
    </source>
</evidence>
<dbReference type="InterPro" id="IPR005467">
    <property type="entry name" value="His_kinase_dom"/>
</dbReference>
<protein>
    <recommendedName>
        <fullName evidence="3">histidine kinase</fullName>
        <ecNumber evidence="3">2.7.13.3</ecNumber>
    </recommendedName>
</protein>
<evidence type="ECO:0000256" key="1">
    <source>
        <dbReference type="ARBA" id="ARBA00000085"/>
    </source>
</evidence>
<dbReference type="Gene3D" id="3.30.565.10">
    <property type="entry name" value="Histidine kinase-like ATPase, C-terminal domain"/>
    <property type="match status" value="1"/>
</dbReference>
<evidence type="ECO:0000256" key="10">
    <source>
        <dbReference type="ARBA" id="ARBA00023012"/>
    </source>
</evidence>
<evidence type="ECO:0000256" key="7">
    <source>
        <dbReference type="ARBA" id="ARBA00022692"/>
    </source>
</evidence>
<keyword evidence="6" id="KW-0808">Transferase</keyword>
<evidence type="ECO:0000256" key="12">
    <source>
        <dbReference type="SAM" id="Phobius"/>
    </source>
</evidence>
<dbReference type="InterPro" id="IPR050351">
    <property type="entry name" value="BphY/WalK/GraS-like"/>
</dbReference>
<keyword evidence="11 12" id="KW-0472">Membrane</keyword>
<dbReference type="Proteomes" id="UP001230220">
    <property type="component" value="Unassembled WGS sequence"/>
</dbReference>
<dbReference type="EMBL" id="JAUSUR010000001">
    <property type="protein sequence ID" value="MDQ0359685.1"/>
    <property type="molecule type" value="Genomic_DNA"/>
</dbReference>
<comment type="catalytic activity">
    <reaction evidence="1">
        <text>ATP + protein L-histidine = ADP + protein N-phospho-L-histidine.</text>
        <dbReference type="EC" id="2.7.13.3"/>
    </reaction>
</comment>
<organism evidence="14 15">
    <name type="scientific">Breznakia pachnodae</name>
    <dbReference type="NCBI Taxonomy" id="265178"/>
    <lineage>
        <taxon>Bacteria</taxon>
        <taxon>Bacillati</taxon>
        <taxon>Bacillota</taxon>
        <taxon>Erysipelotrichia</taxon>
        <taxon>Erysipelotrichales</taxon>
        <taxon>Erysipelotrichaceae</taxon>
        <taxon>Breznakia</taxon>
    </lineage>
</organism>
<dbReference type="PROSITE" id="PS50109">
    <property type="entry name" value="HIS_KIN"/>
    <property type="match status" value="1"/>
</dbReference>
<evidence type="ECO:0000256" key="8">
    <source>
        <dbReference type="ARBA" id="ARBA00022777"/>
    </source>
</evidence>
<proteinExistence type="predicted"/>
<name>A0ABU0DYS6_9FIRM</name>
<feature type="transmembrane region" description="Helical" evidence="12">
    <location>
        <begin position="38"/>
        <end position="59"/>
    </location>
</feature>
<evidence type="ECO:0000259" key="13">
    <source>
        <dbReference type="PROSITE" id="PS50109"/>
    </source>
</evidence>
<dbReference type="RefSeq" id="WP_307405008.1">
    <property type="nucleotide sequence ID" value="NZ_JAUSUR010000001.1"/>
</dbReference>
<evidence type="ECO:0000256" key="3">
    <source>
        <dbReference type="ARBA" id="ARBA00012438"/>
    </source>
</evidence>
<comment type="subcellular location">
    <subcellularLocation>
        <location evidence="2">Cell membrane</location>
        <topology evidence="2">Multi-pass membrane protein</topology>
    </subcellularLocation>
</comment>
<dbReference type="GO" id="GO:0016301">
    <property type="term" value="F:kinase activity"/>
    <property type="evidence" value="ECO:0007669"/>
    <property type="project" value="UniProtKB-KW"/>
</dbReference>
<dbReference type="InterPro" id="IPR036890">
    <property type="entry name" value="HATPase_C_sf"/>
</dbReference>
<accession>A0ABU0DYS6</accession>
<comment type="caution">
    <text evidence="14">The sequence shown here is derived from an EMBL/GenBank/DDBJ whole genome shotgun (WGS) entry which is preliminary data.</text>
</comment>
<gene>
    <name evidence="14" type="ORF">J2S15_000416</name>
</gene>
<feature type="transmembrane region" description="Helical" evidence="12">
    <location>
        <begin position="12"/>
        <end position="32"/>
    </location>
</feature>
<keyword evidence="7 12" id="KW-0812">Transmembrane</keyword>
<evidence type="ECO:0000256" key="2">
    <source>
        <dbReference type="ARBA" id="ARBA00004651"/>
    </source>
</evidence>
<keyword evidence="5" id="KW-0597">Phosphoprotein</keyword>
<reference evidence="14 15" key="1">
    <citation type="submission" date="2023-07" db="EMBL/GenBank/DDBJ databases">
        <title>Genomic Encyclopedia of Type Strains, Phase IV (KMG-IV): sequencing the most valuable type-strain genomes for metagenomic binning, comparative biology and taxonomic classification.</title>
        <authorList>
            <person name="Goeker M."/>
        </authorList>
    </citation>
    <scope>NUCLEOTIDE SEQUENCE [LARGE SCALE GENOMIC DNA]</scope>
    <source>
        <strain evidence="14 15">DSM 16784</strain>
    </source>
</reference>
<dbReference type="InterPro" id="IPR003594">
    <property type="entry name" value="HATPase_dom"/>
</dbReference>